<dbReference type="GO" id="GO:0004386">
    <property type="term" value="F:helicase activity"/>
    <property type="evidence" value="ECO:0007669"/>
    <property type="project" value="UniProtKB-KW"/>
</dbReference>
<evidence type="ECO:0000256" key="4">
    <source>
        <dbReference type="ARBA" id="ARBA00022806"/>
    </source>
</evidence>
<evidence type="ECO:0000256" key="5">
    <source>
        <dbReference type="ARBA" id="ARBA00022840"/>
    </source>
</evidence>
<dbReference type="SUPFAM" id="SSF52540">
    <property type="entry name" value="P-loop containing nucleoside triphosphate hydrolases"/>
    <property type="match status" value="1"/>
</dbReference>
<dbReference type="CDD" id="cd18045">
    <property type="entry name" value="DEADc_EIF4AIII_DDX48"/>
    <property type="match status" value="1"/>
</dbReference>
<keyword evidence="2 7" id="KW-0547">Nucleotide-binding</keyword>
<evidence type="ECO:0000256" key="1">
    <source>
        <dbReference type="ARBA" id="ARBA00012552"/>
    </source>
</evidence>
<dbReference type="SMART" id="SM00487">
    <property type="entry name" value="DEXDc"/>
    <property type="match status" value="1"/>
</dbReference>
<dbReference type="SMART" id="SM00490">
    <property type="entry name" value="HELICc"/>
    <property type="match status" value="1"/>
</dbReference>
<dbReference type="InterPro" id="IPR011545">
    <property type="entry name" value="DEAD/DEAH_box_helicase_dom"/>
</dbReference>
<reference evidence="11 12" key="1">
    <citation type="submission" date="2024-03" db="EMBL/GenBank/DDBJ databases">
        <title>Aureococcus anophagefferens CCMP1851 and Kratosvirus quantuckense: Draft genome of a second virus-susceptible host strain in the model system.</title>
        <authorList>
            <person name="Chase E."/>
            <person name="Truchon A.R."/>
            <person name="Schepens W."/>
            <person name="Wilhelm S.W."/>
        </authorList>
    </citation>
    <scope>NUCLEOTIDE SEQUENCE [LARGE SCALE GENOMIC DNA]</scope>
    <source>
        <strain evidence="11 12">CCMP1851</strain>
    </source>
</reference>
<evidence type="ECO:0000256" key="7">
    <source>
        <dbReference type="RuleBase" id="RU000492"/>
    </source>
</evidence>
<accession>A0ABR1FU48</accession>
<dbReference type="InterPro" id="IPR014014">
    <property type="entry name" value="RNA_helicase_DEAD_Q_motif"/>
</dbReference>
<dbReference type="Proteomes" id="UP001363151">
    <property type="component" value="Unassembled WGS sequence"/>
</dbReference>
<sequence>MANERNYVSSEMDITQSTDVKVIDSFEGMALREDLLRGIYAYGFERPSAIQQRAITPIVAGRDVIAQSQSGTGKTAVFCIAMLQVLESATNETQMLTISPTRELAEQTQKVCLALGDYMNVQCHACIGGKSIGEDIRRLDYGVQIVSGTPGRVFDMIKRRNLRTRNLKMLVIDEADEMLNRGFKEQIYDIYRYLPPSTQVVLISATMPQEVLDMTRKFMNEPVRVLVKRDELTLEGIKQFFVAVEREEWKFDTLCDLYDTLTITQAVIFCNTKRKVDWLANKMREANFTVSAMHGDMPQRERDAIMAEFGGASRVLIATDIWGRGLDVQQVSLVICYDLPNNRELYIHRIGRSGRFGRKGVAINFVKNDDVRILRDIEQYYSTQIDEMPMNVADLI</sequence>
<gene>
    <name evidence="11" type="primary">EIF4A3</name>
    <name evidence="11" type="ORF">SO694_0002129</name>
</gene>
<evidence type="ECO:0000259" key="8">
    <source>
        <dbReference type="PROSITE" id="PS51192"/>
    </source>
</evidence>
<dbReference type="PROSITE" id="PS00039">
    <property type="entry name" value="DEAD_ATP_HELICASE"/>
    <property type="match status" value="1"/>
</dbReference>
<dbReference type="PANTHER" id="PTHR47958">
    <property type="entry name" value="ATP-DEPENDENT RNA HELICASE DBP3"/>
    <property type="match status" value="1"/>
</dbReference>
<keyword evidence="3 7" id="KW-0378">Hydrolase</keyword>
<name>A0ABR1FU48_AURAN</name>
<evidence type="ECO:0000256" key="3">
    <source>
        <dbReference type="ARBA" id="ARBA00022801"/>
    </source>
</evidence>
<evidence type="ECO:0000313" key="12">
    <source>
        <dbReference type="Proteomes" id="UP001363151"/>
    </source>
</evidence>
<feature type="domain" description="DEAD-box RNA helicase Q" evidence="10">
    <location>
        <begin position="24"/>
        <end position="52"/>
    </location>
</feature>
<proteinExistence type="inferred from homology"/>
<feature type="domain" description="Helicase C-terminal" evidence="9">
    <location>
        <begin position="236"/>
        <end position="396"/>
    </location>
</feature>
<dbReference type="InterPro" id="IPR014001">
    <property type="entry name" value="Helicase_ATP-bd"/>
</dbReference>
<evidence type="ECO:0000259" key="10">
    <source>
        <dbReference type="PROSITE" id="PS51195"/>
    </source>
</evidence>
<dbReference type="InterPro" id="IPR001650">
    <property type="entry name" value="Helicase_C-like"/>
</dbReference>
<comment type="similarity">
    <text evidence="7">Belongs to the DEAD box helicase family.</text>
</comment>
<keyword evidence="12" id="KW-1185">Reference proteome</keyword>
<evidence type="ECO:0000313" key="11">
    <source>
        <dbReference type="EMBL" id="KAK7238702.1"/>
    </source>
</evidence>
<protein>
    <recommendedName>
        <fullName evidence="1">RNA helicase</fullName>
        <ecNumber evidence="1">3.6.4.13</ecNumber>
    </recommendedName>
</protein>
<dbReference type="Gene3D" id="3.40.50.300">
    <property type="entry name" value="P-loop containing nucleotide triphosphate hydrolases"/>
    <property type="match status" value="2"/>
</dbReference>
<evidence type="ECO:0000259" key="9">
    <source>
        <dbReference type="PROSITE" id="PS51194"/>
    </source>
</evidence>
<organism evidence="11 12">
    <name type="scientific">Aureococcus anophagefferens</name>
    <name type="common">Harmful bloom alga</name>
    <dbReference type="NCBI Taxonomy" id="44056"/>
    <lineage>
        <taxon>Eukaryota</taxon>
        <taxon>Sar</taxon>
        <taxon>Stramenopiles</taxon>
        <taxon>Ochrophyta</taxon>
        <taxon>Pelagophyceae</taxon>
        <taxon>Pelagomonadales</taxon>
        <taxon>Pelagomonadaceae</taxon>
        <taxon>Aureococcus</taxon>
    </lineage>
</organism>
<dbReference type="EMBL" id="JBBJCI010000228">
    <property type="protein sequence ID" value="KAK7238702.1"/>
    <property type="molecule type" value="Genomic_DNA"/>
</dbReference>
<dbReference type="PROSITE" id="PS51195">
    <property type="entry name" value="Q_MOTIF"/>
    <property type="match status" value="1"/>
</dbReference>
<comment type="caution">
    <text evidence="11">The sequence shown here is derived from an EMBL/GenBank/DDBJ whole genome shotgun (WGS) entry which is preliminary data.</text>
</comment>
<evidence type="ECO:0000256" key="2">
    <source>
        <dbReference type="ARBA" id="ARBA00022741"/>
    </source>
</evidence>
<dbReference type="InterPro" id="IPR027417">
    <property type="entry name" value="P-loop_NTPase"/>
</dbReference>
<keyword evidence="5 7" id="KW-0067">ATP-binding</keyword>
<dbReference type="PROSITE" id="PS51192">
    <property type="entry name" value="HELICASE_ATP_BIND_1"/>
    <property type="match status" value="1"/>
</dbReference>
<keyword evidence="4 7" id="KW-0347">Helicase</keyword>
<feature type="domain" description="Helicase ATP-binding" evidence="8">
    <location>
        <begin position="55"/>
        <end position="225"/>
    </location>
</feature>
<dbReference type="InterPro" id="IPR000629">
    <property type="entry name" value="RNA-helicase_DEAD-box_CS"/>
</dbReference>
<evidence type="ECO:0000256" key="6">
    <source>
        <dbReference type="PROSITE-ProRule" id="PRU00552"/>
    </source>
</evidence>
<dbReference type="CDD" id="cd18787">
    <property type="entry name" value="SF2_C_DEAD"/>
    <property type="match status" value="1"/>
</dbReference>
<feature type="short sequence motif" description="Q motif" evidence="6">
    <location>
        <begin position="24"/>
        <end position="52"/>
    </location>
</feature>
<dbReference type="Pfam" id="PF00270">
    <property type="entry name" value="DEAD"/>
    <property type="match status" value="1"/>
</dbReference>
<dbReference type="PROSITE" id="PS51194">
    <property type="entry name" value="HELICASE_CTER"/>
    <property type="match status" value="1"/>
</dbReference>
<dbReference type="Pfam" id="PF00271">
    <property type="entry name" value="Helicase_C"/>
    <property type="match status" value="1"/>
</dbReference>
<dbReference type="EC" id="3.6.4.13" evidence="1"/>